<dbReference type="InterPro" id="IPR007060">
    <property type="entry name" value="FtsL/DivIC"/>
</dbReference>
<evidence type="ECO:0008006" key="4">
    <source>
        <dbReference type="Google" id="ProtNLM"/>
    </source>
</evidence>
<gene>
    <name evidence="2" type="ORF">GCM10011322_01110</name>
</gene>
<protein>
    <recommendedName>
        <fullName evidence="4">Cell division protein FtsB</fullName>
    </recommendedName>
</protein>
<dbReference type="AlphaFoldDB" id="A0A917Q5I1"/>
<keyword evidence="1" id="KW-0472">Membrane</keyword>
<keyword evidence="1" id="KW-0812">Transmembrane</keyword>
<evidence type="ECO:0000256" key="1">
    <source>
        <dbReference type="SAM" id="Phobius"/>
    </source>
</evidence>
<reference evidence="2 3" key="1">
    <citation type="journal article" date="2014" name="Int. J. Syst. Evol. Microbiol.">
        <title>Complete genome sequence of Corynebacterium casei LMG S-19264T (=DSM 44701T), isolated from a smear-ripened cheese.</title>
        <authorList>
            <consortium name="US DOE Joint Genome Institute (JGI-PGF)"/>
            <person name="Walter F."/>
            <person name="Albersmeier A."/>
            <person name="Kalinowski J."/>
            <person name="Ruckert C."/>
        </authorList>
    </citation>
    <scope>NUCLEOTIDE SEQUENCE [LARGE SCALE GENOMIC DNA]</scope>
    <source>
        <strain evidence="2 3">CGMCC 1.9161</strain>
    </source>
</reference>
<accession>A0A917Q5I1</accession>
<feature type="transmembrane region" description="Helical" evidence="1">
    <location>
        <begin position="36"/>
        <end position="55"/>
    </location>
</feature>
<dbReference type="EMBL" id="BMMF01000001">
    <property type="protein sequence ID" value="GGK18171.1"/>
    <property type="molecule type" value="Genomic_DNA"/>
</dbReference>
<evidence type="ECO:0000313" key="3">
    <source>
        <dbReference type="Proteomes" id="UP000600449"/>
    </source>
</evidence>
<evidence type="ECO:0000313" key="2">
    <source>
        <dbReference type="EMBL" id="GGK18171.1"/>
    </source>
</evidence>
<organism evidence="2 3">
    <name type="scientific">Salinarimonas ramus</name>
    <dbReference type="NCBI Taxonomy" id="690164"/>
    <lineage>
        <taxon>Bacteria</taxon>
        <taxon>Pseudomonadati</taxon>
        <taxon>Pseudomonadota</taxon>
        <taxon>Alphaproteobacteria</taxon>
        <taxon>Hyphomicrobiales</taxon>
        <taxon>Salinarimonadaceae</taxon>
        <taxon>Salinarimonas</taxon>
    </lineage>
</organism>
<name>A0A917Q5I1_9HYPH</name>
<comment type="caution">
    <text evidence="2">The sequence shown here is derived from an EMBL/GenBank/DDBJ whole genome shotgun (WGS) entry which is preliminary data.</text>
</comment>
<dbReference type="Proteomes" id="UP000600449">
    <property type="component" value="Unassembled WGS sequence"/>
</dbReference>
<keyword evidence="1" id="KW-1133">Transmembrane helix</keyword>
<keyword evidence="3" id="KW-1185">Reference proteome</keyword>
<dbReference type="Pfam" id="PF04977">
    <property type="entry name" value="DivIC"/>
    <property type="match status" value="1"/>
</dbReference>
<sequence length="145" mass="16458">MGRSNALRRRGRHLRNASLTTRVDHRGMVVKKRLRAVLIPLALYGVSGLAVGYFVHHAQSGQRGLDAKRELQLERTRIEATLGALQQERADWEHRIGLVRSHQIDRDLLEEQARVMLGRVHRNDVVIMVDPELRPAPALAARSIN</sequence>
<proteinExistence type="predicted"/>